<keyword evidence="2" id="KW-0804">Transcription</keyword>
<proteinExistence type="inferred from homology"/>
<dbReference type="PANTHER" id="PTHR31636">
    <property type="entry name" value="OSJNBA0084A10.13 PROTEIN-RELATED"/>
    <property type="match status" value="1"/>
</dbReference>
<dbReference type="AlphaFoldDB" id="A0A8B8NXA9"/>
<dbReference type="InterPro" id="IPR005202">
    <property type="entry name" value="TF_GRAS"/>
</dbReference>
<name>A0A8B8NXA9_9MYRT</name>
<comment type="similarity">
    <text evidence="3">Belongs to the GRAS family.</text>
</comment>
<protein>
    <submittedName>
        <fullName evidence="5">GRAS family protein RAD1-like</fullName>
    </submittedName>
</protein>
<comment type="caution">
    <text evidence="3">Lacks conserved residue(s) required for the propagation of feature annotation.</text>
</comment>
<organism evidence="4 5">
    <name type="scientific">Rhodamnia argentea</name>
    <dbReference type="NCBI Taxonomy" id="178133"/>
    <lineage>
        <taxon>Eukaryota</taxon>
        <taxon>Viridiplantae</taxon>
        <taxon>Streptophyta</taxon>
        <taxon>Embryophyta</taxon>
        <taxon>Tracheophyta</taxon>
        <taxon>Spermatophyta</taxon>
        <taxon>Magnoliopsida</taxon>
        <taxon>eudicotyledons</taxon>
        <taxon>Gunneridae</taxon>
        <taxon>Pentapetalae</taxon>
        <taxon>rosids</taxon>
        <taxon>malvids</taxon>
        <taxon>Myrtales</taxon>
        <taxon>Myrtaceae</taxon>
        <taxon>Myrtoideae</taxon>
        <taxon>Myrteae</taxon>
        <taxon>Australasian group</taxon>
        <taxon>Rhodamnia</taxon>
    </lineage>
</organism>
<feature type="region of interest" description="PFYRE" evidence="3">
    <location>
        <begin position="384"/>
        <end position="475"/>
    </location>
</feature>
<sequence length="499" mass="55274">MEALDGWLHFPMHHDSINHDFALRRFCPARLEQEQGQPGQWEEEDDTLWIQIHPHCSPNRGPDNTPHLASSSEVDEFVDSFINMEDHHIHDNVGEFDGTVISLGKLEEDIGGFSSSMANDARGGDHLPLMINNIEGDEMDIITEESIQNSEIGQGMVNQEASQGVDQGLHLVHSLLACAEAVGCRDMQLADSLLSQIWGSVTPLGDSLQRVAYCFAVGLKSRLSLLHNVNMNGTFSTTTPTNSPNDMSPPPITREEKMEAFQLLHQTTPYVAFGYVAANEAIHQAAQGRDSLHIIDLGLQHTLLQWPSLLRTLASRTEGPPRSLRITGLIGDPDHSPVVESAMTSLAQEAASLGITLQFNIVMDPPTPSLFTREKLGIVEGEALYVNSMMQMHQYVKESRGSLKLSLQAIRKLGPTLLTVIEQDANHNGPFFLGRFLESLHYYSAIFDSLEASLPRSSVQRMKIEGNHYAEEIRNVVACEGSERRERGWVWGSARAEQG</sequence>
<dbReference type="KEGG" id="rarg:115738045"/>
<feature type="short sequence motif" description="VHIID" evidence="3">
    <location>
        <begin position="292"/>
        <end position="296"/>
    </location>
</feature>
<dbReference type="RefSeq" id="XP_030526393.2">
    <property type="nucleotide sequence ID" value="XM_030670533.2"/>
</dbReference>
<evidence type="ECO:0000313" key="4">
    <source>
        <dbReference type="Proteomes" id="UP000827889"/>
    </source>
</evidence>
<reference evidence="4" key="1">
    <citation type="submission" date="2025-05" db="UniProtKB">
        <authorList>
            <consortium name="RefSeq"/>
        </authorList>
    </citation>
    <scope>NUCLEOTIDE SEQUENCE [LARGE SCALE GENOMIC DNA]</scope>
</reference>
<dbReference type="GeneID" id="115738045"/>
<gene>
    <name evidence="5" type="primary">LOC115738045</name>
</gene>
<feature type="short sequence motif" description="LxCxE motif" evidence="3">
    <location>
        <begin position="176"/>
        <end position="180"/>
    </location>
</feature>
<dbReference type="PROSITE" id="PS50985">
    <property type="entry name" value="GRAS"/>
    <property type="match status" value="1"/>
</dbReference>
<evidence type="ECO:0000256" key="3">
    <source>
        <dbReference type="PROSITE-ProRule" id="PRU01191"/>
    </source>
</evidence>
<keyword evidence="4" id="KW-1185">Reference proteome</keyword>
<keyword evidence="1" id="KW-0805">Transcription regulation</keyword>
<evidence type="ECO:0000313" key="5">
    <source>
        <dbReference type="RefSeq" id="XP_030526393.2"/>
    </source>
</evidence>
<reference evidence="5" key="2">
    <citation type="submission" date="2025-08" db="UniProtKB">
        <authorList>
            <consortium name="RefSeq"/>
        </authorList>
    </citation>
    <scope>IDENTIFICATION</scope>
    <source>
        <tissue evidence="5">Leaf</tissue>
    </source>
</reference>
<dbReference type="Proteomes" id="UP000827889">
    <property type="component" value="Chromosome 2"/>
</dbReference>
<dbReference type="Pfam" id="PF03514">
    <property type="entry name" value="GRAS"/>
    <property type="match status" value="1"/>
</dbReference>
<evidence type="ECO:0000256" key="1">
    <source>
        <dbReference type="ARBA" id="ARBA00023015"/>
    </source>
</evidence>
<feature type="region of interest" description="SAW" evidence="3">
    <location>
        <begin position="478"/>
        <end position="499"/>
    </location>
</feature>
<evidence type="ECO:0000256" key="2">
    <source>
        <dbReference type="ARBA" id="ARBA00023163"/>
    </source>
</evidence>
<accession>A0A8B8NXA9</accession>